<dbReference type="Proteomes" id="UP000266118">
    <property type="component" value="Chromosome"/>
</dbReference>
<reference evidence="1 2" key="1">
    <citation type="submission" date="2018-09" db="EMBL/GenBank/DDBJ databases">
        <title>Arachidicoccus sp. nov., a bacterium isolated from soil.</title>
        <authorList>
            <person name="Weon H.-Y."/>
            <person name="Kwon S.-W."/>
            <person name="Lee S.A."/>
        </authorList>
    </citation>
    <scope>NUCLEOTIDE SEQUENCE [LARGE SCALE GENOMIC DNA]</scope>
    <source>
        <strain evidence="1 2">KIS59-12</strain>
    </source>
</reference>
<name>A0A386HPS9_9BACT</name>
<dbReference type="AlphaFoldDB" id="A0A386HPS9"/>
<evidence type="ECO:0000313" key="2">
    <source>
        <dbReference type="Proteomes" id="UP000266118"/>
    </source>
</evidence>
<dbReference type="EMBL" id="CP032489">
    <property type="protein sequence ID" value="AYD47274.1"/>
    <property type="molecule type" value="Genomic_DNA"/>
</dbReference>
<evidence type="ECO:0008006" key="3">
    <source>
        <dbReference type="Google" id="ProtNLM"/>
    </source>
</evidence>
<evidence type="ECO:0000313" key="1">
    <source>
        <dbReference type="EMBL" id="AYD47274.1"/>
    </source>
</evidence>
<accession>A0A386HPS9</accession>
<sequence length="123" mass="14518">MQTQIMIFGKDEKETKEIFNALHLQKRWEVIALMDSEKAIEHMHQRKFDLIIIAKSVAVIDENKLRKIGKILHEDILFLKHENQESIEKEIALRLNQRSLQKQATFAIKDDAFKNVVYNISMN</sequence>
<dbReference type="OrthoDB" id="672265at2"/>
<proteinExistence type="predicted"/>
<gene>
    <name evidence="1" type="ORF">D6B99_06410</name>
</gene>
<keyword evidence="2" id="KW-1185">Reference proteome</keyword>
<dbReference type="RefSeq" id="WP_119986217.1">
    <property type="nucleotide sequence ID" value="NZ_CP032489.1"/>
</dbReference>
<organism evidence="1 2">
    <name type="scientific">Arachidicoccus soli</name>
    <dbReference type="NCBI Taxonomy" id="2341117"/>
    <lineage>
        <taxon>Bacteria</taxon>
        <taxon>Pseudomonadati</taxon>
        <taxon>Bacteroidota</taxon>
        <taxon>Chitinophagia</taxon>
        <taxon>Chitinophagales</taxon>
        <taxon>Chitinophagaceae</taxon>
        <taxon>Arachidicoccus</taxon>
    </lineage>
</organism>
<dbReference type="KEGG" id="ark:D6B99_06410"/>
<protein>
    <recommendedName>
        <fullName evidence="3">RCK N-terminal domain-containing protein</fullName>
    </recommendedName>
</protein>